<protein>
    <submittedName>
        <fullName evidence="2">Uncharacterized protein</fullName>
    </submittedName>
</protein>
<gene>
    <name evidence="2" type="ORF">LSALG_LOCUS23482</name>
</gene>
<proteinExistence type="predicted"/>
<feature type="compositionally biased region" description="Basic residues" evidence="1">
    <location>
        <begin position="141"/>
        <end position="150"/>
    </location>
</feature>
<keyword evidence="3" id="KW-1185">Reference proteome</keyword>
<organism evidence="2 3">
    <name type="scientific">Lactuca saligna</name>
    <name type="common">Willowleaf lettuce</name>
    <dbReference type="NCBI Taxonomy" id="75948"/>
    <lineage>
        <taxon>Eukaryota</taxon>
        <taxon>Viridiplantae</taxon>
        <taxon>Streptophyta</taxon>
        <taxon>Embryophyta</taxon>
        <taxon>Tracheophyta</taxon>
        <taxon>Spermatophyta</taxon>
        <taxon>Magnoliopsida</taxon>
        <taxon>eudicotyledons</taxon>
        <taxon>Gunneridae</taxon>
        <taxon>Pentapetalae</taxon>
        <taxon>asterids</taxon>
        <taxon>campanulids</taxon>
        <taxon>Asterales</taxon>
        <taxon>Asteraceae</taxon>
        <taxon>Cichorioideae</taxon>
        <taxon>Cichorieae</taxon>
        <taxon>Lactucinae</taxon>
        <taxon>Lactuca</taxon>
    </lineage>
</organism>
<reference evidence="2" key="1">
    <citation type="submission" date="2023-04" db="EMBL/GenBank/DDBJ databases">
        <authorList>
            <person name="Vijverberg K."/>
            <person name="Xiong W."/>
            <person name="Schranz E."/>
        </authorList>
    </citation>
    <scope>NUCLEOTIDE SEQUENCE</scope>
</reference>
<feature type="region of interest" description="Disordered" evidence="1">
    <location>
        <begin position="140"/>
        <end position="181"/>
    </location>
</feature>
<evidence type="ECO:0000313" key="3">
    <source>
        <dbReference type="Proteomes" id="UP001177003"/>
    </source>
</evidence>
<dbReference type="AlphaFoldDB" id="A0AA36E5A5"/>
<dbReference type="EMBL" id="OX465081">
    <property type="protein sequence ID" value="CAI9283914.1"/>
    <property type="molecule type" value="Genomic_DNA"/>
</dbReference>
<evidence type="ECO:0000313" key="2">
    <source>
        <dbReference type="EMBL" id="CAI9283914.1"/>
    </source>
</evidence>
<evidence type="ECO:0000256" key="1">
    <source>
        <dbReference type="SAM" id="MobiDB-lite"/>
    </source>
</evidence>
<name>A0AA36E5A5_LACSI</name>
<sequence length="181" mass="20136">MYSTFQGENFGSNTQFQGESFISPISYEQHPFDGDFSQPTKNHETPFACSDSVPEDNKFASFKGENKETNDDSDTQSVLSEFKEGFPVNVNIRRGLQGTVIWMRINVNIRREGHLALTPFGPRPLSDAFQLILAEVEKAKKGFRGSKKAPKKDTMKEGPSETPKSPSKKRKALAASTTSPK</sequence>
<accession>A0AA36E5A5</accession>
<dbReference type="Proteomes" id="UP001177003">
    <property type="component" value="Chromosome 5"/>
</dbReference>
<feature type="region of interest" description="Disordered" evidence="1">
    <location>
        <begin position="32"/>
        <end position="76"/>
    </location>
</feature>